<keyword evidence="8" id="KW-0539">Nucleus</keyword>
<dbReference type="InterPro" id="IPR027417">
    <property type="entry name" value="P-loop_NTPase"/>
</dbReference>
<dbReference type="AlphaFoldDB" id="A0A6A7BV66"/>
<evidence type="ECO:0000313" key="10">
    <source>
        <dbReference type="Proteomes" id="UP000799421"/>
    </source>
</evidence>
<dbReference type="OrthoDB" id="166907at2759"/>
<evidence type="ECO:0000313" key="9">
    <source>
        <dbReference type="EMBL" id="KAF2858605.1"/>
    </source>
</evidence>
<sequence length="303" mass="34552">MPPHKTHAHTHKLLLMNKLLSDPSPFTLILDTLEQSSRPLIKEILRRANERKMRVIFVSFEILTPPSGGNITPIHAWKEPHTWHTQTKDQLTKHSSQKTLLIIDSLHQIHDPVRTLTPFLYPNTSLIGVYHTDIPTPSVPYHPDGLTMLKFLATTIFSVRNFRSVMAFHEARGRRVVPSSFGIEEGEGVLLSRGANGMEYVLEVESRRKSGREVVEVFWMGRGGEVEVLDKILGVRGKEEEKEEVKEDGLTFELGLKEKEKREREGVVLPYYDAQATMGEGRGGRILYDFGVEDDFDEEEDEI</sequence>
<dbReference type="EMBL" id="MU006006">
    <property type="protein sequence ID" value="KAF2858605.1"/>
    <property type="molecule type" value="Genomic_DNA"/>
</dbReference>
<evidence type="ECO:0000256" key="2">
    <source>
        <dbReference type="ARBA" id="ARBA00004496"/>
    </source>
</evidence>
<protein>
    <recommendedName>
        <fullName evidence="5">Elongator complex protein 5</fullName>
    </recommendedName>
</protein>
<evidence type="ECO:0000256" key="7">
    <source>
        <dbReference type="ARBA" id="ARBA00022694"/>
    </source>
</evidence>
<reference evidence="9" key="1">
    <citation type="journal article" date="2020" name="Stud. Mycol.">
        <title>101 Dothideomycetes genomes: a test case for predicting lifestyles and emergence of pathogens.</title>
        <authorList>
            <person name="Haridas S."/>
            <person name="Albert R."/>
            <person name="Binder M."/>
            <person name="Bloem J."/>
            <person name="Labutti K."/>
            <person name="Salamov A."/>
            <person name="Andreopoulos B."/>
            <person name="Baker S."/>
            <person name="Barry K."/>
            <person name="Bills G."/>
            <person name="Bluhm B."/>
            <person name="Cannon C."/>
            <person name="Castanera R."/>
            <person name="Culley D."/>
            <person name="Daum C."/>
            <person name="Ezra D."/>
            <person name="Gonzalez J."/>
            <person name="Henrissat B."/>
            <person name="Kuo A."/>
            <person name="Liang C."/>
            <person name="Lipzen A."/>
            <person name="Lutzoni F."/>
            <person name="Magnuson J."/>
            <person name="Mondo S."/>
            <person name="Nolan M."/>
            <person name="Ohm R."/>
            <person name="Pangilinan J."/>
            <person name="Park H.-J."/>
            <person name="Ramirez L."/>
            <person name="Alfaro M."/>
            <person name="Sun H."/>
            <person name="Tritt A."/>
            <person name="Yoshinaga Y."/>
            <person name="Zwiers L.-H."/>
            <person name="Turgeon B."/>
            <person name="Goodwin S."/>
            <person name="Spatafora J."/>
            <person name="Crous P."/>
            <person name="Grigoriev I."/>
        </authorList>
    </citation>
    <scope>NUCLEOTIDE SEQUENCE</scope>
    <source>
        <strain evidence="9">CBS 480.64</strain>
    </source>
</reference>
<dbReference type="GO" id="GO:0033588">
    <property type="term" value="C:elongator holoenzyme complex"/>
    <property type="evidence" value="ECO:0007669"/>
    <property type="project" value="InterPro"/>
</dbReference>
<evidence type="ECO:0000256" key="8">
    <source>
        <dbReference type="ARBA" id="ARBA00023242"/>
    </source>
</evidence>
<comment type="pathway">
    <text evidence="3">tRNA modification; 5-methoxycarbonylmethyl-2-thiouridine-tRNA biosynthesis.</text>
</comment>
<accession>A0A6A7BV66</accession>
<dbReference type="GO" id="GO:0005634">
    <property type="term" value="C:nucleus"/>
    <property type="evidence" value="ECO:0007669"/>
    <property type="project" value="UniProtKB-SubCell"/>
</dbReference>
<dbReference type="GO" id="GO:0002098">
    <property type="term" value="P:tRNA wobble uridine modification"/>
    <property type="evidence" value="ECO:0007669"/>
    <property type="project" value="InterPro"/>
</dbReference>
<dbReference type="UniPathway" id="UPA00988"/>
<comment type="similarity">
    <text evidence="4">Belongs to the ELP5 family.</text>
</comment>
<gene>
    <name evidence="9" type="ORF">K470DRAFT_278359</name>
</gene>
<proteinExistence type="inferred from homology"/>
<comment type="subcellular location">
    <subcellularLocation>
        <location evidence="2">Cytoplasm</location>
    </subcellularLocation>
    <subcellularLocation>
        <location evidence="1">Nucleus</location>
    </subcellularLocation>
</comment>
<evidence type="ECO:0000256" key="6">
    <source>
        <dbReference type="ARBA" id="ARBA00022490"/>
    </source>
</evidence>
<name>A0A6A7BV66_9PEZI</name>
<evidence type="ECO:0000256" key="4">
    <source>
        <dbReference type="ARBA" id="ARBA00009567"/>
    </source>
</evidence>
<keyword evidence="7" id="KW-0819">tRNA processing</keyword>
<dbReference type="GO" id="GO:0000049">
    <property type="term" value="F:tRNA binding"/>
    <property type="evidence" value="ECO:0007669"/>
    <property type="project" value="TreeGrafter"/>
</dbReference>
<evidence type="ECO:0000256" key="5">
    <source>
        <dbReference type="ARBA" id="ARBA00020264"/>
    </source>
</evidence>
<keyword evidence="6" id="KW-0963">Cytoplasm</keyword>
<dbReference type="CDD" id="cd19496">
    <property type="entry name" value="Elp5"/>
    <property type="match status" value="1"/>
</dbReference>
<dbReference type="GO" id="GO:0005829">
    <property type="term" value="C:cytosol"/>
    <property type="evidence" value="ECO:0007669"/>
    <property type="project" value="TreeGrafter"/>
</dbReference>
<organism evidence="9 10">
    <name type="scientific">Piedraia hortae CBS 480.64</name>
    <dbReference type="NCBI Taxonomy" id="1314780"/>
    <lineage>
        <taxon>Eukaryota</taxon>
        <taxon>Fungi</taxon>
        <taxon>Dikarya</taxon>
        <taxon>Ascomycota</taxon>
        <taxon>Pezizomycotina</taxon>
        <taxon>Dothideomycetes</taxon>
        <taxon>Dothideomycetidae</taxon>
        <taxon>Capnodiales</taxon>
        <taxon>Piedraiaceae</taxon>
        <taxon>Piedraia</taxon>
    </lineage>
</organism>
<dbReference type="Proteomes" id="UP000799421">
    <property type="component" value="Unassembled WGS sequence"/>
</dbReference>
<keyword evidence="10" id="KW-1185">Reference proteome</keyword>
<dbReference type="Pfam" id="PF10483">
    <property type="entry name" value="Elong_Iki1"/>
    <property type="match status" value="1"/>
</dbReference>
<evidence type="ECO:0000256" key="3">
    <source>
        <dbReference type="ARBA" id="ARBA00005043"/>
    </source>
</evidence>
<dbReference type="InterPro" id="IPR019519">
    <property type="entry name" value="Elp5"/>
</dbReference>
<dbReference type="Gene3D" id="3.40.50.300">
    <property type="entry name" value="P-loop containing nucleotide triphosphate hydrolases"/>
    <property type="match status" value="1"/>
</dbReference>
<evidence type="ECO:0000256" key="1">
    <source>
        <dbReference type="ARBA" id="ARBA00004123"/>
    </source>
</evidence>
<dbReference type="PANTHER" id="PTHR15641">
    <property type="entry name" value="ELONGATOR COMPLEX PROTEIN 5"/>
    <property type="match status" value="1"/>
</dbReference>
<dbReference type="PANTHER" id="PTHR15641:SF1">
    <property type="entry name" value="ELONGATOR COMPLEX PROTEIN 5"/>
    <property type="match status" value="1"/>
</dbReference>